<organism evidence="12">
    <name type="scientific">Notodromas monacha</name>
    <dbReference type="NCBI Taxonomy" id="399045"/>
    <lineage>
        <taxon>Eukaryota</taxon>
        <taxon>Metazoa</taxon>
        <taxon>Ecdysozoa</taxon>
        <taxon>Arthropoda</taxon>
        <taxon>Crustacea</taxon>
        <taxon>Oligostraca</taxon>
        <taxon>Ostracoda</taxon>
        <taxon>Podocopa</taxon>
        <taxon>Podocopida</taxon>
        <taxon>Cypridocopina</taxon>
        <taxon>Cypridoidea</taxon>
        <taxon>Cyprididae</taxon>
        <taxon>Notodromas</taxon>
    </lineage>
</organism>
<dbReference type="Gene3D" id="3.30.56.70">
    <property type="entry name" value="N2,N2-dimethylguanosine tRNA methyltransferase, C-terminal domain"/>
    <property type="match status" value="1"/>
</dbReference>
<feature type="region of interest" description="Disordered" evidence="11">
    <location>
        <begin position="480"/>
        <end position="571"/>
    </location>
</feature>
<evidence type="ECO:0000256" key="10">
    <source>
        <dbReference type="PROSITE-ProRule" id="PRU00958"/>
    </source>
</evidence>
<dbReference type="FunFam" id="3.30.56.70:FF:000001">
    <property type="entry name" value="tRNA (guanine(26)-N(2))-dimethyltransferase"/>
    <property type="match status" value="1"/>
</dbReference>
<keyword evidence="1 10" id="KW-0820">tRNA-binding</keyword>
<dbReference type="GO" id="GO:0005634">
    <property type="term" value="C:nucleus"/>
    <property type="evidence" value="ECO:0007669"/>
    <property type="project" value="TreeGrafter"/>
</dbReference>
<keyword evidence="5 10" id="KW-0819">tRNA processing</keyword>
<dbReference type="Gene3D" id="3.40.50.150">
    <property type="entry name" value="Vaccinia Virus protein VP39"/>
    <property type="match status" value="1"/>
</dbReference>
<gene>
    <name evidence="12" type="ORF">NMOB1V02_LOCUS2292</name>
</gene>
<dbReference type="CDD" id="cd02440">
    <property type="entry name" value="AdoMet_MTases"/>
    <property type="match status" value="1"/>
</dbReference>
<dbReference type="InterPro" id="IPR029063">
    <property type="entry name" value="SAM-dependent_MTases_sf"/>
</dbReference>
<accession>A0A7R9BI88</accession>
<dbReference type="SUPFAM" id="SSF53335">
    <property type="entry name" value="S-adenosyl-L-methionine-dependent methyltransferases"/>
    <property type="match status" value="1"/>
</dbReference>
<evidence type="ECO:0000256" key="5">
    <source>
        <dbReference type="ARBA" id="ARBA00022694"/>
    </source>
</evidence>
<name>A0A7R9BI88_9CRUS</name>
<evidence type="ECO:0000256" key="2">
    <source>
        <dbReference type="ARBA" id="ARBA00022603"/>
    </source>
</evidence>
<evidence type="ECO:0000256" key="4">
    <source>
        <dbReference type="ARBA" id="ARBA00022691"/>
    </source>
</evidence>
<evidence type="ECO:0000256" key="6">
    <source>
        <dbReference type="ARBA" id="ARBA00022884"/>
    </source>
</evidence>
<dbReference type="EMBL" id="OA882290">
    <property type="protein sequence ID" value="CAD7274461.1"/>
    <property type="molecule type" value="Genomic_DNA"/>
</dbReference>
<evidence type="ECO:0000256" key="9">
    <source>
        <dbReference type="ARBA" id="ARBA00074266"/>
    </source>
</evidence>
<dbReference type="GO" id="GO:0000049">
    <property type="term" value="F:tRNA binding"/>
    <property type="evidence" value="ECO:0007669"/>
    <property type="project" value="UniProtKB-UniRule"/>
</dbReference>
<proteinExistence type="inferred from homology"/>
<dbReference type="InterPro" id="IPR002905">
    <property type="entry name" value="Trm1"/>
</dbReference>
<dbReference type="PANTHER" id="PTHR10631:SF3">
    <property type="entry name" value="TRNA (GUANINE(26)-N(2))-DIMETHYLTRANSFERASE"/>
    <property type="match status" value="1"/>
</dbReference>
<sequence>MSAVSGMSGMSKVTAPDGTVVVRENSAEVVFPSMDKVFYNPVQDVAVLRLQSEDFCVGALGKLDKEKHISVEDFRLLKQGERYEVRGMKILEALAASGLRSIRFAKEISGISRVVANDLSTFAADSIKQNVIRNGVEDIVYPNCDDATILMYQNKRRSEMFNAIDLDPYGSPVKFLDAAVQSVSDGGLLLVTCTDMAILCGNTPEKCRASYGSTPFKTKSCHEWALRIVLHTLESAANRYGRYIQPLLSASIDFYCRLFVRVYTGQAQCKMSARQNQTKISNAYLCSYCETTWLQPVMRLMRGLPTPHFRFPVGPPVTEKCCHCGSSLHFGGPFWTAPIHDKIFVERLLKSIQGESSEEDAKSDFHTKSRMIGMLSTIAEELDDCPGFFCIDRLAGSMKTRVPKFIDFRSAILNAGYQVSISHACPTAVKTSAPANVVWDLMRCFEMDNPASRERLEQDPVANSAALMLLSRVPQVKANFERREDANPDSRKLGLKRFPENPAANWGPKSRAKTGTLGKSVEQEKSKKNQGKRTQNKHSSETSDEGQEDLKRLKTLDAPIVIEDEKRTVSE</sequence>
<feature type="compositionally biased region" description="Basic and acidic residues" evidence="11">
    <location>
        <begin position="480"/>
        <end position="492"/>
    </location>
</feature>
<dbReference type="InterPro" id="IPR042296">
    <property type="entry name" value="tRNA_met_Trm1_C"/>
</dbReference>
<dbReference type="OrthoDB" id="6349953at2759"/>
<evidence type="ECO:0000313" key="13">
    <source>
        <dbReference type="Proteomes" id="UP000678499"/>
    </source>
</evidence>
<evidence type="ECO:0000256" key="7">
    <source>
        <dbReference type="ARBA" id="ARBA00039099"/>
    </source>
</evidence>
<comment type="catalytic activity">
    <reaction evidence="8 10">
        <text>guanosine(26) in tRNA + 2 S-adenosyl-L-methionine = N(2)-dimethylguanosine(26) in tRNA + 2 S-adenosyl-L-homocysteine + 2 H(+)</text>
        <dbReference type="Rhea" id="RHEA:43140"/>
        <dbReference type="Rhea" id="RHEA-COMP:10359"/>
        <dbReference type="Rhea" id="RHEA-COMP:10360"/>
        <dbReference type="ChEBI" id="CHEBI:15378"/>
        <dbReference type="ChEBI" id="CHEBI:57856"/>
        <dbReference type="ChEBI" id="CHEBI:59789"/>
        <dbReference type="ChEBI" id="CHEBI:74269"/>
        <dbReference type="ChEBI" id="CHEBI:74513"/>
        <dbReference type="EC" id="2.1.1.216"/>
    </reaction>
</comment>
<dbReference type="Pfam" id="PF02005">
    <property type="entry name" value="TRM"/>
    <property type="match status" value="1"/>
</dbReference>
<evidence type="ECO:0000256" key="11">
    <source>
        <dbReference type="SAM" id="MobiDB-lite"/>
    </source>
</evidence>
<dbReference type="GO" id="GO:0160104">
    <property type="term" value="F:tRNA (guanine(26)-N2)-dimethyltransferase activity"/>
    <property type="evidence" value="ECO:0007669"/>
    <property type="project" value="UniProtKB-UniRule"/>
</dbReference>
<keyword evidence="2 10" id="KW-0489">Methyltransferase</keyword>
<keyword evidence="4 10" id="KW-0949">S-adenosyl-L-methionine</keyword>
<evidence type="ECO:0000313" key="12">
    <source>
        <dbReference type="EMBL" id="CAD7274461.1"/>
    </source>
</evidence>
<dbReference type="Proteomes" id="UP000678499">
    <property type="component" value="Unassembled WGS sequence"/>
</dbReference>
<reference evidence="12" key="1">
    <citation type="submission" date="2020-11" db="EMBL/GenBank/DDBJ databases">
        <authorList>
            <person name="Tran Van P."/>
        </authorList>
    </citation>
    <scope>NUCLEOTIDE SEQUENCE</scope>
</reference>
<evidence type="ECO:0000256" key="3">
    <source>
        <dbReference type="ARBA" id="ARBA00022679"/>
    </source>
</evidence>
<dbReference type="FunFam" id="3.40.50.150:FF:000051">
    <property type="entry name" value="tRNA (guanine(26)-N(2))-dimethyltransferase"/>
    <property type="match status" value="1"/>
</dbReference>
<keyword evidence="13" id="KW-1185">Reference proteome</keyword>
<dbReference type="GO" id="GO:0002940">
    <property type="term" value="P:tRNA N2-guanine methylation"/>
    <property type="evidence" value="ECO:0007669"/>
    <property type="project" value="TreeGrafter"/>
</dbReference>
<keyword evidence="6 10" id="KW-0694">RNA-binding</keyword>
<evidence type="ECO:0000256" key="1">
    <source>
        <dbReference type="ARBA" id="ARBA00022555"/>
    </source>
</evidence>
<keyword evidence="3 10" id="KW-0808">Transferase</keyword>
<dbReference type="AlphaFoldDB" id="A0A7R9BI88"/>
<dbReference type="EC" id="2.1.1.216" evidence="7 10"/>
<dbReference type="PROSITE" id="PS51626">
    <property type="entry name" value="SAM_MT_TRM1"/>
    <property type="match status" value="1"/>
</dbReference>
<evidence type="ECO:0000256" key="8">
    <source>
        <dbReference type="ARBA" id="ARBA00051897"/>
    </source>
</evidence>
<dbReference type="NCBIfam" id="TIGR00308">
    <property type="entry name" value="TRM1"/>
    <property type="match status" value="1"/>
</dbReference>
<protein>
    <recommendedName>
        <fullName evidence="9 10">tRNA (guanine(26)-N(2))-dimethyltransferase</fullName>
        <ecNumber evidence="7 10">2.1.1.216</ecNumber>
    </recommendedName>
</protein>
<dbReference type="EMBL" id="CAJPEX010000253">
    <property type="protein sequence ID" value="CAG0914613.1"/>
    <property type="molecule type" value="Genomic_DNA"/>
</dbReference>
<dbReference type="PANTHER" id="PTHR10631">
    <property type="entry name" value="N 2 ,N 2 -DIMETHYLGUANOSINE TRNA METHYLTRANSFERASE"/>
    <property type="match status" value="1"/>
</dbReference>
<comment type="similarity">
    <text evidence="10">Belongs to the class I-like SAM-binding methyltransferase superfamily. Trm1 family.</text>
</comment>